<feature type="compositionally biased region" description="Pro residues" evidence="1">
    <location>
        <begin position="69"/>
        <end position="78"/>
    </location>
</feature>
<proteinExistence type="predicted"/>
<evidence type="ECO:0000313" key="3">
    <source>
        <dbReference type="Proteomes" id="UP001172155"/>
    </source>
</evidence>
<dbReference type="EMBL" id="JAUKUD010000001">
    <property type="protein sequence ID" value="KAK0753350.1"/>
    <property type="molecule type" value="Genomic_DNA"/>
</dbReference>
<feature type="region of interest" description="Disordered" evidence="1">
    <location>
        <begin position="55"/>
        <end position="78"/>
    </location>
</feature>
<keyword evidence="3" id="KW-1185">Reference proteome</keyword>
<sequence>MSTSETGYEGTYPTTTTPADPSLQAFLSNFYRLSDSPAHNDEWTAQFRDDAVIRLGPKTASGQEGKGPVPVPVPPGGS</sequence>
<feature type="region of interest" description="Disordered" evidence="1">
    <location>
        <begin position="1"/>
        <end position="21"/>
    </location>
</feature>
<organism evidence="2 3">
    <name type="scientific">Schizothecium vesticola</name>
    <dbReference type="NCBI Taxonomy" id="314040"/>
    <lineage>
        <taxon>Eukaryota</taxon>
        <taxon>Fungi</taxon>
        <taxon>Dikarya</taxon>
        <taxon>Ascomycota</taxon>
        <taxon>Pezizomycotina</taxon>
        <taxon>Sordariomycetes</taxon>
        <taxon>Sordariomycetidae</taxon>
        <taxon>Sordariales</taxon>
        <taxon>Schizotheciaceae</taxon>
        <taxon>Schizothecium</taxon>
    </lineage>
</organism>
<evidence type="ECO:0000256" key="1">
    <source>
        <dbReference type="SAM" id="MobiDB-lite"/>
    </source>
</evidence>
<feature type="non-terminal residue" evidence="2">
    <location>
        <position position="78"/>
    </location>
</feature>
<accession>A0AA40F8W0</accession>
<reference evidence="2" key="1">
    <citation type="submission" date="2023-06" db="EMBL/GenBank/DDBJ databases">
        <title>Genome-scale phylogeny and comparative genomics of the fungal order Sordariales.</title>
        <authorList>
            <consortium name="Lawrence Berkeley National Laboratory"/>
            <person name="Hensen N."/>
            <person name="Bonometti L."/>
            <person name="Westerberg I."/>
            <person name="Brannstrom I.O."/>
            <person name="Guillou S."/>
            <person name="Cros-Aarteil S."/>
            <person name="Calhoun S."/>
            <person name="Haridas S."/>
            <person name="Kuo A."/>
            <person name="Mondo S."/>
            <person name="Pangilinan J."/>
            <person name="Riley R."/>
            <person name="LaButti K."/>
            <person name="Andreopoulos B."/>
            <person name="Lipzen A."/>
            <person name="Chen C."/>
            <person name="Yanf M."/>
            <person name="Daum C."/>
            <person name="Ng V."/>
            <person name="Clum A."/>
            <person name="Steindorff A."/>
            <person name="Ohm R."/>
            <person name="Martin F."/>
            <person name="Silar P."/>
            <person name="Natvig D."/>
            <person name="Lalanne C."/>
            <person name="Gautier V."/>
            <person name="Ament-velasquez S.L."/>
            <person name="Kruys A."/>
            <person name="Hutchinson M.I."/>
            <person name="Powell A.J."/>
            <person name="Barry K."/>
            <person name="Miller A.N."/>
            <person name="Grigoriev I.V."/>
            <person name="Debuchy R."/>
            <person name="Gladieux P."/>
            <person name="Thoren M.H."/>
            <person name="Johannesson H."/>
        </authorList>
    </citation>
    <scope>NUCLEOTIDE SEQUENCE</scope>
    <source>
        <strain evidence="2">SMH3187-1</strain>
    </source>
</reference>
<name>A0AA40F8W0_9PEZI</name>
<dbReference type="Proteomes" id="UP001172155">
    <property type="component" value="Unassembled WGS sequence"/>
</dbReference>
<dbReference type="AlphaFoldDB" id="A0AA40F8W0"/>
<comment type="caution">
    <text evidence="2">The sequence shown here is derived from an EMBL/GenBank/DDBJ whole genome shotgun (WGS) entry which is preliminary data.</text>
</comment>
<feature type="compositionally biased region" description="Low complexity" evidence="1">
    <location>
        <begin position="1"/>
        <end position="18"/>
    </location>
</feature>
<gene>
    <name evidence="2" type="ORF">B0T18DRAFT_396561</name>
</gene>
<protein>
    <submittedName>
        <fullName evidence="2">Uncharacterized protein</fullName>
    </submittedName>
</protein>
<evidence type="ECO:0000313" key="2">
    <source>
        <dbReference type="EMBL" id="KAK0753350.1"/>
    </source>
</evidence>